<proteinExistence type="predicted"/>
<keyword evidence="2" id="KW-1185">Reference proteome</keyword>
<reference evidence="2" key="1">
    <citation type="journal article" date="2019" name="Int. J. Syst. Evol. Microbiol.">
        <title>The Global Catalogue of Microorganisms (GCM) 10K type strain sequencing project: providing services to taxonomists for standard genome sequencing and annotation.</title>
        <authorList>
            <consortium name="The Broad Institute Genomics Platform"/>
            <consortium name="The Broad Institute Genome Sequencing Center for Infectious Disease"/>
            <person name="Wu L."/>
            <person name="Ma J."/>
        </authorList>
    </citation>
    <scope>NUCLEOTIDE SEQUENCE [LARGE SCALE GENOMIC DNA]</scope>
    <source>
        <strain evidence="2">JCM 17338</strain>
    </source>
</reference>
<evidence type="ECO:0000313" key="2">
    <source>
        <dbReference type="Proteomes" id="UP001501081"/>
    </source>
</evidence>
<gene>
    <name evidence="1" type="ORF">GCM10022246_40110</name>
</gene>
<dbReference type="Proteomes" id="UP001501081">
    <property type="component" value="Unassembled WGS sequence"/>
</dbReference>
<name>A0ABP7QLA2_9SPHI</name>
<sequence length="70" mass="8102">MNDYLPKNLNAAPQKPSNQLNFKSNFSSTCTENSNISLLMIKNLIYLSNNTKFRPKTQTVQIKFKLKLHE</sequence>
<protein>
    <submittedName>
        <fullName evidence="1">Uncharacterized protein</fullName>
    </submittedName>
</protein>
<evidence type="ECO:0000313" key="1">
    <source>
        <dbReference type="EMBL" id="GAA3984291.1"/>
    </source>
</evidence>
<accession>A0ABP7QLA2</accession>
<organism evidence="1 2">
    <name type="scientific">Pedobacter ginsengiterrae</name>
    <dbReference type="NCBI Taxonomy" id="871696"/>
    <lineage>
        <taxon>Bacteria</taxon>
        <taxon>Pseudomonadati</taxon>
        <taxon>Bacteroidota</taxon>
        <taxon>Sphingobacteriia</taxon>
        <taxon>Sphingobacteriales</taxon>
        <taxon>Sphingobacteriaceae</taxon>
        <taxon>Pedobacter</taxon>
    </lineage>
</organism>
<dbReference type="EMBL" id="BAABAK010000020">
    <property type="protein sequence ID" value="GAA3984291.1"/>
    <property type="molecule type" value="Genomic_DNA"/>
</dbReference>
<comment type="caution">
    <text evidence="1">The sequence shown here is derived from an EMBL/GenBank/DDBJ whole genome shotgun (WGS) entry which is preliminary data.</text>
</comment>